<dbReference type="SUPFAM" id="SSF48498">
    <property type="entry name" value="Tetracyclin repressor-like, C-terminal domain"/>
    <property type="match status" value="1"/>
</dbReference>
<dbReference type="InterPro" id="IPR011075">
    <property type="entry name" value="TetR_C"/>
</dbReference>
<evidence type="ECO:0000259" key="6">
    <source>
        <dbReference type="PROSITE" id="PS50977"/>
    </source>
</evidence>
<proteinExistence type="predicted"/>
<dbReference type="AlphaFoldDB" id="A0A9X1NC32"/>
<evidence type="ECO:0000256" key="3">
    <source>
        <dbReference type="ARBA" id="ARBA00023163"/>
    </source>
</evidence>
<dbReference type="EMBL" id="JAJOMB010000004">
    <property type="protein sequence ID" value="MCD5311099.1"/>
    <property type="molecule type" value="Genomic_DNA"/>
</dbReference>
<dbReference type="GO" id="GO:0000976">
    <property type="term" value="F:transcription cis-regulatory region binding"/>
    <property type="evidence" value="ECO:0007669"/>
    <property type="project" value="TreeGrafter"/>
</dbReference>
<name>A0A9X1NC32_9ACTN</name>
<keyword evidence="8" id="KW-1185">Reference proteome</keyword>
<feature type="domain" description="HTH tetR-type" evidence="6">
    <location>
        <begin position="24"/>
        <end position="84"/>
    </location>
</feature>
<comment type="caution">
    <text evidence="7">The sequence shown here is derived from an EMBL/GenBank/DDBJ whole genome shotgun (WGS) entry which is preliminary data.</text>
</comment>
<dbReference type="Pfam" id="PF16859">
    <property type="entry name" value="TetR_C_11"/>
    <property type="match status" value="1"/>
</dbReference>
<dbReference type="PANTHER" id="PTHR30055:SF148">
    <property type="entry name" value="TETR-FAMILY TRANSCRIPTIONAL REGULATOR"/>
    <property type="match status" value="1"/>
</dbReference>
<dbReference type="Gene3D" id="1.10.357.10">
    <property type="entry name" value="Tetracycline Repressor, domain 2"/>
    <property type="match status" value="1"/>
</dbReference>
<organism evidence="7 8">
    <name type="scientific">Kineosporia babensis</name>
    <dbReference type="NCBI Taxonomy" id="499548"/>
    <lineage>
        <taxon>Bacteria</taxon>
        <taxon>Bacillati</taxon>
        <taxon>Actinomycetota</taxon>
        <taxon>Actinomycetes</taxon>
        <taxon>Kineosporiales</taxon>
        <taxon>Kineosporiaceae</taxon>
        <taxon>Kineosporia</taxon>
    </lineage>
</organism>
<keyword evidence="1" id="KW-0805">Transcription regulation</keyword>
<dbReference type="Gene3D" id="1.10.10.60">
    <property type="entry name" value="Homeodomain-like"/>
    <property type="match status" value="1"/>
</dbReference>
<dbReference type="Pfam" id="PF00440">
    <property type="entry name" value="TetR_N"/>
    <property type="match status" value="1"/>
</dbReference>
<dbReference type="RefSeq" id="WP_231440277.1">
    <property type="nucleotide sequence ID" value="NZ_JAJOMB010000004.1"/>
</dbReference>
<dbReference type="InterPro" id="IPR050109">
    <property type="entry name" value="HTH-type_TetR-like_transc_reg"/>
</dbReference>
<keyword evidence="2 4" id="KW-0238">DNA-binding</keyword>
<dbReference type="InterPro" id="IPR009057">
    <property type="entry name" value="Homeodomain-like_sf"/>
</dbReference>
<evidence type="ECO:0000256" key="4">
    <source>
        <dbReference type="PROSITE-ProRule" id="PRU00335"/>
    </source>
</evidence>
<feature type="DNA-binding region" description="H-T-H motif" evidence="4">
    <location>
        <begin position="47"/>
        <end position="66"/>
    </location>
</feature>
<gene>
    <name evidence="7" type="ORF">LR394_09340</name>
</gene>
<dbReference type="Proteomes" id="UP001138997">
    <property type="component" value="Unassembled WGS sequence"/>
</dbReference>
<evidence type="ECO:0000256" key="1">
    <source>
        <dbReference type="ARBA" id="ARBA00023015"/>
    </source>
</evidence>
<dbReference type="PROSITE" id="PS50977">
    <property type="entry name" value="HTH_TETR_2"/>
    <property type="match status" value="1"/>
</dbReference>
<sequence length="212" mass="23456">MESTENEPAPAARRHHGNRHRRSEEARISVLQAVDGLLVEIGYARLTIEGIAQRAGVSKQTIYRWWSSKDELLMDAFSKDASDWMIPSDTGRLRDDLRAHAQRVAEFMANSDAGAVFRALLAQAQHDGDLAERLRSEFLVEQKTYERLPLEAALQRGELPQNADPDLLAAQVFGPIYYRVLVSGETVTPAFIDALVDLTLANTVASGSRPGS</sequence>
<dbReference type="SUPFAM" id="SSF46689">
    <property type="entry name" value="Homeodomain-like"/>
    <property type="match status" value="1"/>
</dbReference>
<evidence type="ECO:0000313" key="8">
    <source>
        <dbReference type="Proteomes" id="UP001138997"/>
    </source>
</evidence>
<evidence type="ECO:0000313" key="7">
    <source>
        <dbReference type="EMBL" id="MCD5311099.1"/>
    </source>
</evidence>
<evidence type="ECO:0000256" key="5">
    <source>
        <dbReference type="SAM" id="MobiDB-lite"/>
    </source>
</evidence>
<feature type="compositionally biased region" description="Basic residues" evidence="5">
    <location>
        <begin position="12"/>
        <end position="21"/>
    </location>
</feature>
<reference evidence="7" key="1">
    <citation type="submission" date="2021-11" db="EMBL/GenBank/DDBJ databases">
        <title>Streptomyces corallinus and Kineosporia corallina sp. nov., two new coral-derived marine actinobacteria.</title>
        <authorList>
            <person name="Buangrab K."/>
            <person name="Sutthacheep M."/>
            <person name="Yeemin T."/>
            <person name="Harunari E."/>
            <person name="Igarashi Y."/>
            <person name="Sripreechasak P."/>
            <person name="Kanchanasin P."/>
            <person name="Tanasupawat S."/>
            <person name="Phongsopitanun W."/>
        </authorList>
    </citation>
    <scope>NUCLEOTIDE SEQUENCE</scope>
    <source>
        <strain evidence="7">JCM 31032</strain>
    </source>
</reference>
<dbReference type="GO" id="GO:0003700">
    <property type="term" value="F:DNA-binding transcription factor activity"/>
    <property type="evidence" value="ECO:0007669"/>
    <property type="project" value="TreeGrafter"/>
</dbReference>
<dbReference type="InterPro" id="IPR036271">
    <property type="entry name" value="Tet_transcr_reg_TetR-rel_C_sf"/>
</dbReference>
<protein>
    <submittedName>
        <fullName evidence="7">TetR/AcrR family transcriptional regulator</fullName>
    </submittedName>
</protein>
<dbReference type="PRINTS" id="PR00455">
    <property type="entry name" value="HTHTETR"/>
</dbReference>
<dbReference type="InterPro" id="IPR001647">
    <property type="entry name" value="HTH_TetR"/>
</dbReference>
<keyword evidence="3" id="KW-0804">Transcription</keyword>
<evidence type="ECO:0000256" key="2">
    <source>
        <dbReference type="ARBA" id="ARBA00023125"/>
    </source>
</evidence>
<accession>A0A9X1NC32</accession>
<feature type="region of interest" description="Disordered" evidence="5">
    <location>
        <begin position="1"/>
        <end position="24"/>
    </location>
</feature>
<dbReference type="PANTHER" id="PTHR30055">
    <property type="entry name" value="HTH-TYPE TRANSCRIPTIONAL REGULATOR RUTR"/>
    <property type="match status" value="1"/>
</dbReference>